<keyword evidence="10" id="KW-0548">Nucleotidyltransferase</keyword>
<proteinExistence type="inferred from homology"/>
<dbReference type="InterPro" id="IPR025877">
    <property type="entry name" value="MobA-like_NTP_Trfase"/>
</dbReference>
<keyword evidence="7 8" id="KW-0501">Molybdenum cofactor biosynthesis</keyword>
<keyword evidence="3 8" id="KW-0479">Metal-binding</keyword>
<evidence type="ECO:0000313" key="10">
    <source>
        <dbReference type="EMBL" id="CAH0999465.1"/>
    </source>
</evidence>
<feature type="binding site" evidence="8">
    <location>
        <begin position="183"/>
        <end position="185"/>
    </location>
    <ligand>
        <name>GTP</name>
        <dbReference type="ChEBI" id="CHEBI:37565"/>
    </ligand>
</feature>
<evidence type="ECO:0000256" key="4">
    <source>
        <dbReference type="ARBA" id="ARBA00022741"/>
    </source>
</evidence>
<dbReference type="EMBL" id="CAKLPZ010000001">
    <property type="protein sequence ID" value="CAH0999465.1"/>
    <property type="molecule type" value="Genomic_DNA"/>
</dbReference>
<comment type="similarity">
    <text evidence="8">Belongs to the MobA family.</text>
</comment>
<evidence type="ECO:0000313" key="11">
    <source>
        <dbReference type="Proteomes" id="UP000837803"/>
    </source>
</evidence>
<dbReference type="HAMAP" id="MF_00316">
    <property type="entry name" value="MobA"/>
    <property type="match status" value="1"/>
</dbReference>
<comment type="cofactor">
    <cofactor evidence="8">
        <name>Mg(2+)</name>
        <dbReference type="ChEBI" id="CHEBI:18420"/>
    </cofactor>
</comment>
<dbReference type="Pfam" id="PF12804">
    <property type="entry name" value="NTP_transf_3"/>
    <property type="match status" value="1"/>
</dbReference>
<organism evidence="10 11">
    <name type="scientific">Neolewinella maritima</name>
    <dbReference type="NCBI Taxonomy" id="1383882"/>
    <lineage>
        <taxon>Bacteria</taxon>
        <taxon>Pseudomonadati</taxon>
        <taxon>Bacteroidota</taxon>
        <taxon>Saprospiria</taxon>
        <taxon>Saprospirales</taxon>
        <taxon>Lewinellaceae</taxon>
        <taxon>Neolewinella</taxon>
    </lineage>
</organism>
<evidence type="ECO:0000256" key="3">
    <source>
        <dbReference type="ARBA" id="ARBA00022723"/>
    </source>
</evidence>
<dbReference type="InterPro" id="IPR013482">
    <property type="entry name" value="Molybde_CF_guanTrfase"/>
</dbReference>
<evidence type="ECO:0000256" key="7">
    <source>
        <dbReference type="ARBA" id="ARBA00023150"/>
    </source>
</evidence>
<keyword evidence="1 8" id="KW-0963">Cytoplasm</keyword>
<comment type="domain">
    <text evidence="8">The N-terminal domain determines nucleotide recognition and specific binding, while the C-terminal domain determines the specific binding to the target protein.</text>
</comment>
<dbReference type="CDD" id="cd02503">
    <property type="entry name" value="MobA"/>
    <property type="match status" value="1"/>
</dbReference>
<dbReference type="RefSeq" id="WP_238749647.1">
    <property type="nucleotide sequence ID" value="NZ_CAKLPZ010000001.1"/>
</dbReference>
<keyword evidence="11" id="KW-1185">Reference proteome</keyword>
<comment type="caution">
    <text evidence="10">The sequence shown here is derived from an EMBL/GenBank/DDBJ whole genome shotgun (WGS) entry which is preliminary data.</text>
</comment>
<feature type="binding site" evidence="8">
    <location>
        <position position="271"/>
    </location>
    <ligand>
        <name>GTP</name>
        <dbReference type="ChEBI" id="CHEBI:37565"/>
    </ligand>
</feature>
<keyword evidence="6 8" id="KW-0342">GTP-binding</keyword>
<dbReference type="Proteomes" id="UP000837803">
    <property type="component" value="Unassembled WGS sequence"/>
</dbReference>
<dbReference type="EC" id="2.7.7.77" evidence="8"/>
<dbReference type="PANTHER" id="PTHR19136">
    <property type="entry name" value="MOLYBDENUM COFACTOR GUANYLYLTRANSFERASE"/>
    <property type="match status" value="1"/>
</dbReference>
<keyword evidence="2 8" id="KW-0808">Transferase</keyword>
<protein>
    <recommendedName>
        <fullName evidence="8">Probable molybdenum cofactor guanylyltransferase</fullName>
        <shortName evidence="8">MoCo guanylyltransferase</shortName>
        <ecNumber evidence="8">2.7.7.77</ecNumber>
    </recommendedName>
    <alternativeName>
        <fullName evidence="8">GTP:molybdopterin guanylyltransferase</fullName>
    </alternativeName>
    <alternativeName>
        <fullName evidence="8">Mo-MPT guanylyltransferase</fullName>
    </alternativeName>
    <alternativeName>
        <fullName evidence="8">Molybdopterin guanylyltransferase</fullName>
    </alternativeName>
    <alternativeName>
        <fullName evidence="8">Molybdopterin-guanine dinucleotide synthase</fullName>
        <shortName evidence="8">MGD synthase</shortName>
    </alternativeName>
</protein>
<name>A0ABM9AY93_9BACT</name>
<keyword evidence="5 8" id="KW-0460">Magnesium</keyword>
<comment type="caution">
    <text evidence="8">Lacks conserved residue(s) required for the propagation of feature annotation.</text>
</comment>
<comment type="catalytic activity">
    <reaction evidence="8">
        <text>Mo-molybdopterin + GTP + H(+) = Mo-molybdopterin guanine dinucleotide + diphosphate</text>
        <dbReference type="Rhea" id="RHEA:34243"/>
        <dbReference type="ChEBI" id="CHEBI:15378"/>
        <dbReference type="ChEBI" id="CHEBI:33019"/>
        <dbReference type="ChEBI" id="CHEBI:37565"/>
        <dbReference type="ChEBI" id="CHEBI:71302"/>
        <dbReference type="ChEBI" id="CHEBI:71310"/>
        <dbReference type="EC" id="2.7.7.77"/>
    </reaction>
</comment>
<dbReference type="PANTHER" id="PTHR19136:SF81">
    <property type="entry name" value="MOLYBDENUM COFACTOR GUANYLYLTRANSFERASE"/>
    <property type="match status" value="1"/>
</dbReference>
<accession>A0ABM9AY93</accession>
<feature type="domain" description="MobA-like NTP transferase" evidence="9">
    <location>
        <begin position="180"/>
        <end position="324"/>
    </location>
</feature>
<feature type="binding site" evidence="8">
    <location>
        <position position="242"/>
    </location>
    <ligand>
        <name>GTP</name>
        <dbReference type="ChEBI" id="CHEBI:37565"/>
    </ligand>
</feature>
<dbReference type="SUPFAM" id="SSF53448">
    <property type="entry name" value="Nucleotide-diphospho-sugar transferases"/>
    <property type="match status" value="1"/>
</dbReference>
<evidence type="ECO:0000256" key="2">
    <source>
        <dbReference type="ARBA" id="ARBA00022679"/>
    </source>
</evidence>
<gene>
    <name evidence="8 10" type="primary">mobA</name>
    <name evidence="10" type="ORF">LEM8419_00765</name>
</gene>
<evidence type="ECO:0000256" key="5">
    <source>
        <dbReference type="ARBA" id="ARBA00022842"/>
    </source>
</evidence>
<feature type="binding site" evidence="8">
    <location>
        <position position="271"/>
    </location>
    <ligand>
        <name>Mg(2+)</name>
        <dbReference type="ChEBI" id="CHEBI:18420"/>
    </ligand>
</feature>
<dbReference type="GO" id="GO:0061603">
    <property type="term" value="F:molybdenum cofactor guanylyltransferase activity"/>
    <property type="evidence" value="ECO:0007669"/>
    <property type="project" value="UniProtKB-EC"/>
</dbReference>
<dbReference type="Gene3D" id="3.90.550.10">
    <property type="entry name" value="Spore Coat Polysaccharide Biosynthesis Protein SpsA, Chain A"/>
    <property type="match status" value="1"/>
</dbReference>
<evidence type="ECO:0000256" key="6">
    <source>
        <dbReference type="ARBA" id="ARBA00023134"/>
    </source>
</evidence>
<sequence length="373" mass="40875">MHHKHPPLARPALGQYARTELAFVGSTCARMEAVMRDWMQQLGDYRTLLVTGEHTAPEVATSIRSDRKHFTSSHASWNAFDDRLLGGQYDLALVNGNHYPAARQIVFVDEAKAGTLVRRKDQLSDVLAVVLVDTETVPDWLQQHVEAQESAPAVLPFSAVDTLLPKLLELLQAATPPLRALILAGGKSERMGADKSRLVYRDGQTEVERLRDLCRSLELPVHLSVRDATFAANVADLPLVADRFLGLGPAGAIASAFLSAPDAAWLVLACDLPLLDEATLRTLLTARRPDRLATAVRGPGKPWPEPLVAIYEPRAYQRLLQFLSLGYACPRKLLINSDVAVVDLPDGRPLTNANTPEERERVLGQIGVAPHGR</sequence>
<reference evidence="10" key="1">
    <citation type="submission" date="2021-12" db="EMBL/GenBank/DDBJ databases">
        <authorList>
            <person name="Rodrigo-Torres L."/>
            <person name="Arahal R. D."/>
            <person name="Lucena T."/>
        </authorList>
    </citation>
    <scope>NUCLEOTIDE SEQUENCE</scope>
    <source>
        <strain evidence="10">CECT 8419</strain>
    </source>
</reference>
<evidence type="ECO:0000256" key="1">
    <source>
        <dbReference type="ARBA" id="ARBA00022490"/>
    </source>
</evidence>
<comment type="function">
    <text evidence="8">Transfers a GMP moiety from GTP to Mo-molybdopterin (Mo-MPT) cofactor (Moco or molybdenum cofactor) to form Mo-molybdopterin guanine dinucleotide (Mo-MGD) cofactor.</text>
</comment>
<evidence type="ECO:0000259" key="9">
    <source>
        <dbReference type="Pfam" id="PF12804"/>
    </source>
</evidence>
<evidence type="ECO:0000256" key="8">
    <source>
        <dbReference type="HAMAP-Rule" id="MF_00316"/>
    </source>
</evidence>
<dbReference type="InterPro" id="IPR029044">
    <property type="entry name" value="Nucleotide-diphossugar_trans"/>
</dbReference>
<keyword evidence="4 8" id="KW-0547">Nucleotide-binding</keyword>
<comment type="subcellular location">
    <subcellularLocation>
        <location evidence="8">Cytoplasm</location>
    </subcellularLocation>
</comment>